<feature type="compositionally biased region" description="Basic and acidic residues" evidence="2">
    <location>
        <begin position="705"/>
        <end position="721"/>
    </location>
</feature>
<keyword evidence="5" id="KW-0449">Lipoprotein</keyword>
<evidence type="ECO:0000313" key="6">
    <source>
        <dbReference type="Proteomes" id="UP000289557"/>
    </source>
</evidence>
<feature type="compositionally biased region" description="Basic and acidic residues" evidence="2">
    <location>
        <begin position="272"/>
        <end position="284"/>
    </location>
</feature>
<reference evidence="5 6" key="1">
    <citation type="submission" date="2019-01" db="EMBL/GenBank/DDBJ databases">
        <authorList>
            <consortium name="Pathogen Informatics"/>
        </authorList>
    </citation>
    <scope>NUCLEOTIDE SEQUENCE [LARGE SCALE GENOMIC DNA]</scope>
    <source>
        <strain evidence="5 6">NCTC10119</strain>
    </source>
</reference>
<evidence type="ECO:0000259" key="4">
    <source>
        <dbReference type="Pfam" id="PF03305"/>
    </source>
</evidence>
<feature type="domain" description="Mycoplasma lipoprotein central" evidence="4">
    <location>
        <begin position="313"/>
        <end position="485"/>
    </location>
</feature>
<dbReference type="EMBL" id="LR214945">
    <property type="protein sequence ID" value="VEU57295.1"/>
    <property type="molecule type" value="Genomic_DNA"/>
</dbReference>
<feature type="compositionally biased region" description="Polar residues" evidence="2">
    <location>
        <begin position="300"/>
        <end position="312"/>
    </location>
</feature>
<dbReference type="Pfam" id="PF03305">
    <property type="entry name" value="Lipoprotein_X"/>
    <property type="match status" value="1"/>
</dbReference>
<feature type="compositionally biased region" description="Basic and acidic residues" evidence="2">
    <location>
        <begin position="221"/>
        <end position="233"/>
    </location>
</feature>
<dbReference type="Proteomes" id="UP000289557">
    <property type="component" value="Chromosome"/>
</dbReference>
<protein>
    <submittedName>
        <fullName evidence="5">Lipoprotein</fullName>
    </submittedName>
</protein>
<name>A0AAV5N9F0_MYCPM</name>
<comment type="similarity">
    <text evidence="1">Belongs to the MG185/MG260 family.</text>
</comment>
<gene>
    <name evidence="5" type="ORF">NCTC10119_00568</name>
</gene>
<dbReference type="InterPro" id="IPR004984">
    <property type="entry name" value="Mycoplasma_lipoprotein_cen_dom"/>
</dbReference>
<sequence>MKFKIFLGSSFFGVATLLSACGTGRFDQIDDGKIKLAVVTSPSAASSLQTLLDQYNNTKAPADYPVEVVSLDSTGSYTKGKFDTQKRLAAKDKNNFYNLTFNYPDLVSSLAINGMELNLDGVNVSNFEQSFLDFNKNISGVRKPGIYALPATMSGEVLVLNGPVLHYILNSAKKKDGTESKIKTAQLKTASTQAEVKGTMTMASDEQTTKLWTNIQNAAKENADNGTTEKAEKTVSASSLQLKNTNKTTEGTLKIGTDDNTKNLWKKIEDAAKTNGEKGNEKQEATQSNASASLVKLDQKNTSQDKTQNTQTSDDEIKKSWGEYKEVEGGLKGYEFKADVFESWEKLNDFAVRVAKSFSKVSEEKKSGSDIQGVFGIGSLENALYTASFAAGGGDYNNFLFNIKKGRADFSNFFNHNSKTFQSLRDIFNSFKPLIDQKGLINNKHFDTPVNNYAKFHQLAFYVSSTARFPYSFAKDNVKRLIIGKRELEVNPKSMFAIKKENGNNGNSNLLGKVALDNNKSIELYENNIPNGKTDAILIKNQTLISALKNPKQTKSSQRSSQSTNTQNDAICYLAFNSKIRPDDKDIFLLDKFGEKFVTAIVNFEEKTEVKINTLQEKEAVVLPAPQKFKPTDPKSVALVQGPSLIGIHANANEDRSTIKFLNWYLNAEVDWKDGEKKTPAEYLAEKASYLLPFKKVLEKSKQNIKATSKEGEQNQGKKGDGAQNQGKKGDGAQNGKNDKAKHNGFVDIAVSQFLNGSVAKFVEPADFLGIRLRDAVKSTFNAAINNTSINFDKFIQYINDSLGSDFKQRQ</sequence>
<organism evidence="5 6">
    <name type="scientific">Mycoplasmoides pneumoniae</name>
    <name type="common">Mycoplasma pneumoniae</name>
    <dbReference type="NCBI Taxonomy" id="2104"/>
    <lineage>
        <taxon>Bacteria</taxon>
        <taxon>Bacillati</taxon>
        <taxon>Mycoplasmatota</taxon>
        <taxon>Mycoplasmoidales</taxon>
        <taxon>Mycoplasmoidaceae</taxon>
        <taxon>Mycoplasmoides</taxon>
    </lineage>
</organism>
<feature type="region of interest" description="Disordered" evidence="2">
    <location>
        <begin position="272"/>
        <end position="315"/>
    </location>
</feature>
<evidence type="ECO:0000256" key="2">
    <source>
        <dbReference type="SAM" id="MobiDB-lite"/>
    </source>
</evidence>
<dbReference type="RefSeq" id="WP_019830469.1">
    <property type="nucleotide sequence ID" value="NZ_AP017318.1"/>
</dbReference>
<dbReference type="InterPro" id="IPR004890">
    <property type="entry name" value="Lipoprotein_10_C"/>
</dbReference>
<feature type="domain" description="Mycoplasma lipoprotein C-terminal" evidence="3">
    <location>
        <begin position="640"/>
        <end position="786"/>
    </location>
</feature>
<proteinExistence type="inferred from homology"/>
<evidence type="ECO:0000313" key="5">
    <source>
        <dbReference type="EMBL" id="VEU57295.1"/>
    </source>
</evidence>
<accession>A0AAV5N9F0</accession>
<dbReference type="Pfam" id="PF03202">
    <property type="entry name" value="Lipoprotein_10"/>
    <property type="match status" value="1"/>
</dbReference>
<evidence type="ECO:0000256" key="1">
    <source>
        <dbReference type="ARBA" id="ARBA00009031"/>
    </source>
</evidence>
<feature type="region of interest" description="Disordered" evidence="2">
    <location>
        <begin position="705"/>
        <end position="741"/>
    </location>
</feature>
<evidence type="ECO:0000259" key="3">
    <source>
        <dbReference type="Pfam" id="PF03202"/>
    </source>
</evidence>
<dbReference type="PROSITE" id="PS51257">
    <property type="entry name" value="PROKAR_LIPOPROTEIN"/>
    <property type="match status" value="1"/>
</dbReference>
<feature type="region of interest" description="Disordered" evidence="2">
    <location>
        <begin position="220"/>
        <end position="243"/>
    </location>
</feature>
<dbReference type="GeneID" id="66609153"/>
<dbReference type="AlphaFoldDB" id="A0AAV5N9F0"/>